<dbReference type="AlphaFoldDB" id="A0A383DZJ2"/>
<name>A0A383DZJ2_9ZZZZ</name>
<organism evidence="1">
    <name type="scientific">marine metagenome</name>
    <dbReference type="NCBI Taxonomy" id="408172"/>
    <lineage>
        <taxon>unclassified sequences</taxon>
        <taxon>metagenomes</taxon>
        <taxon>ecological metagenomes</taxon>
    </lineage>
</organism>
<reference evidence="1" key="1">
    <citation type="submission" date="2018-05" db="EMBL/GenBank/DDBJ databases">
        <authorList>
            <person name="Lanie J.A."/>
            <person name="Ng W.-L."/>
            <person name="Kazmierczak K.M."/>
            <person name="Andrzejewski T.M."/>
            <person name="Davidsen T.M."/>
            <person name="Wayne K.J."/>
            <person name="Tettelin H."/>
            <person name="Glass J.I."/>
            <person name="Rusch D."/>
            <person name="Podicherti R."/>
            <person name="Tsui H.-C.T."/>
            <person name="Winkler M.E."/>
        </authorList>
    </citation>
    <scope>NUCLEOTIDE SEQUENCE</scope>
</reference>
<accession>A0A383DZJ2</accession>
<proteinExistence type="predicted"/>
<protein>
    <submittedName>
        <fullName evidence="1">Uncharacterized protein</fullName>
    </submittedName>
</protein>
<evidence type="ECO:0000313" key="1">
    <source>
        <dbReference type="EMBL" id="SVE49610.1"/>
    </source>
</evidence>
<gene>
    <name evidence="1" type="ORF">METZ01_LOCUS502464</name>
</gene>
<dbReference type="EMBL" id="UINC01221319">
    <property type="protein sequence ID" value="SVE49610.1"/>
    <property type="molecule type" value="Genomic_DNA"/>
</dbReference>
<sequence length="64" mass="7423">MMNPIVFKISEPIHQNTIYLDKDGVLNAAFYRSNNLSSPRSVKEIKIKKDLKDILDFSEKKNLI</sequence>